<name>A0A8W8IZU3_MAGGI</name>
<feature type="compositionally biased region" description="Basic and acidic residues" evidence="1">
    <location>
        <begin position="119"/>
        <end position="138"/>
    </location>
</feature>
<evidence type="ECO:0008006" key="4">
    <source>
        <dbReference type="Google" id="ProtNLM"/>
    </source>
</evidence>
<organism evidence="2 3">
    <name type="scientific">Magallana gigas</name>
    <name type="common">Pacific oyster</name>
    <name type="synonym">Crassostrea gigas</name>
    <dbReference type="NCBI Taxonomy" id="29159"/>
    <lineage>
        <taxon>Eukaryota</taxon>
        <taxon>Metazoa</taxon>
        <taxon>Spiralia</taxon>
        <taxon>Lophotrochozoa</taxon>
        <taxon>Mollusca</taxon>
        <taxon>Bivalvia</taxon>
        <taxon>Autobranchia</taxon>
        <taxon>Pteriomorphia</taxon>
        <taxon>Ostreida</taxon>
        <taxon>Ostreoidea</taxon>
        <taxon>Ostreidae</taxon>
        <taxon>Magallana</taxon>
    </lineage>
</organism>
<keyword evidence="3" id="KW-1185">Reference proteome</keyword>
<dbReference type="EnsemblMetazoa" id="G16118.1">
    <property type="protein sequence ID" value="G16118.1:cds"/>
    <property type="gene ID" value="G16118"/>
</dbReference>
<reference evidence="2" key="1">
    <citation type="submission" date="2022-08" db="UniProtKB">
        <authorList>
            <consortium name="EnsemblMetazoa"/>
        </authorList>
    </citation>
    <scope>IDENTIFICATION</scope>
    <source>
        <strain evidence="2">05x7-T-G4-1.051#20</strain>
    </source>
</reference>
<proteinExistence type="predicted"/>
<dbReference type="PANTHER" id="PTHR14386:SF2">
    <property type="entry name" value="PROTEIN FAM204A"/>
    <property type="match status" value="1"/>
</dbReference>
<dbReference type="InterPro" id="IPR037690">
    <property type="entry name" value="FAM204A"/>
</dbReference>
<accession>A0A8W8IZU3</accession>
<evidence type="ECO:0000256" key="1">
    <source>
        <dbReference type="SAM" id="MobiDB-lite"/>
    </source>
</evidence>
<feature type="region of interest" description="Disordered" evidence="1">
    <location>
        <begin position="87"/>
        <end position="138"/>
    </location>
</feature>
<protein>
    <recommendedName>
        <fullName evidence="4">Protein FAM204A</fullName>
    </recommendedName>
</protein>
<evidence type="ECO:0000313" key="2">
    <source>
        <dbReference type="EnsemblMetazoa" id="G16118.1:cds"/>
    </source>
</evidence>
<feature type="region of interest" description="Disordered" evidence="1">
    <location>
        <begin position="1"/>
        <end position="46"/>
    </location>
</feature>
<dbReference type="PANTHER" id="PTHR14386">
    <property type="entry name" value="PROTEIN FAM204A"/>
    <property type="match status" value="1"/>
</dbReference>
<dbReference type="OrthoDB" id="2418792at2759"/>
<evidence type="ECO:0000313" key="3">
    <source>
        <dbReference type="Proteomes" id="UP000005408"/>
    </source>
</evidence>
<dbReference type="Proteomes" id="UP000005408">
    <property type="component" value="Unassembled WGS sequence"/>
</dbReference>
<sequence>MFSRVPPIPSALEEIASEEREQTGTDNPDSNEKTDSSIPKKPKHIRSDLWDKFKALEKKTDDVTRRSTEKRIKHLKKTLMQKVQDEITNEEDKDILRQHDVKFGPPVNDNSCPPRKRKHDENNREKDEEPKNNNEWKNIKGFLNVNDHLKGTDPGKYAPKTSLELKIDKSITEGDFERAEKLSDYMSTREFGKKIADAIDAKKFSEQSEEKMESSKEKKKKKLAWGFEHKQRWETKSAM</sequence>
<dbReference type="OMA" id="NESHQPI"/>
<dbReference type="AlphaFoldDB" id="A0A8W8IZU3"/>